<keyword evidence="5" id="KW-1185">Reference proteome</keyword>
<evidence type="ECO:0000256" key="1">
    <source>
        <dbReference type="ARBA" id="ARBA00022679"/>
    </source>
</evidence>
<keyword evidence="1" id="KW-0808">Transferase</keyword>
<dbReference type="CDD" id="cd04301">
    <property type="entry name" value="NAT_SF"/>
    <property type="match status" value="1"/>
</dbReference>
<dbReference type="InterPro" id="IPR000182">
    <property type="entry name" value="GNAT_dom"/>
</dbReference>
<keyword evidence="2" id="KW-0012">Acyltransferase</keyword>
<dbReference type="Proteomes" id="UP001144205">
    <property type="component" value="Unassembled WGS sequence"/>
</dbReference>
<dbReference type="Gene3D" id="3.40.630.30">
    <property type="match status" value="1"/>
</dbReference>
<dbReference type="Pfam" id="PF00583">
    <property type="entry name" value="Acetyltransf_1"/>
    <property type="match status" value="1"/>
</dbReference>
<proteinExistence type="predicted"/>
<name>A0ABQ5LPM2_9RHOB</name>
<dbReference type="InterPro" id="IPR016181">
    <property type="entry name" value="Acyl_CoA_acyltransferase"/>
</dbReference>
<dbReference type="RefSeq" id="WP_281840853.1">
    <property type="nucleotide sequence ID" value="NZ_BROH01000001.1"/>
</dbReference>
<dbReference type="EMBL" id="BROH01000001">
    <property type="protein sequence ID" value="GKY86911.1"/>
    <property type="molecule type" value="Genomic_DNA"/>
</dbReference>
<protein>
    <submittedName>
        <fullName evidence="4">N-acetyltransferase</fullName>
    </submittedName>
</protein>
<gene>
    <name evidence="4" type="ORF">STA1M1_07800</name>
</gene>
<dbReference type="PANTHER" id="PTHR43877">
    <property type="entry name" value="AMINOALKYLPHOSPHONATE N-ACETYLTRANSFERASE-RELATED-RELATED"/>
    <property type="match status" value="1"/>
</dbReference>
<dbReference type="PROSITE" id="PS51186">
    <property type="entry name" value="GNAT"/>
    <property type="match status" value="1"/>
</dbReference>
<feature type="domain" description="N-acetyltransferase" evidence="3">
    <location>
        <begin position="3"/>
        <end position="151"/>
    </location>
</feature>
<evidence type="ECO:0000313" key="4">
    <source>
        <dbReference type="EMBL" id="GKY86911.1"/>
    </source>
</evidence>
<sequence length="151" mass="16351">MSLTVERGDPRDPAAMALLRQSHALMESLFPPEDNFFLDIDALTAPHIAFFVALNEGQTLGTAALADKGAYGEVKSMFVSEAARGLGVGAALMARLEREARDRLLPTMMLETGNVLYAAHRLYARAGFTKRGPFGDYPAAASSIFMEKRLG</sequence>
<reference evidence="4" key="1">
    <citation type="journal article" date="2023" name="Int. J. Syst. Evol. Microbiol.">
        <title>Sinisalibacter aestuarii sp. nov., isolated from estuarine sediment of the Arakawa River.</title>
        <authorList>
            <person name="Arafat S.T."/>
            <person name="Hirano S."/>
            <person name="Sato A."/>
            <person name="Takeuchi K."/>
            <person name="Yasuda T."/>
            <person name="Terahara T."/>
            <person name="Hamada M."/>
            <person name="Kobayashi T."/>
        </authorList>
    </citation>
    <scope>NUCLEOTIDE SEQUENCE</scope>
    <source>
        <strain evidence="4">B-399</strain>
    </source>
</reference>
<dbReference type="PANTHER" id="PTHR43877:SF2">
    <property type="entry name" value="AMINOALKYLPHOSPHONATE N-ACETYLTRANSFERASE-RELATED"/>
    <property type="match status" value="1"/>
</dbReference>
<dbReference type="SUPFAM" id="SSF55729">
    <property type="entry name" value="Acyl-CoA N-acyltransferases (Nat)"/>
    <property type="match status" value="1"/>
</dbReference>
<dbReference type="InterPro" id="IPR050832">
    <property type="entry name" value="Bact_Acetyltransf"/>
</dbReference>
<evidence type="ECO:0000256" key="2">
    <source>
        <dbReference type="ARBA" id="ARBA00023315"/>
    </source>
</evidence>
<evidence type="ECO:0000259" key="3">
    <source>
        <dbReference type="PROSITE" id="PS51186"/>
    </source>
</evidence>
<organism evidence="4 5">
    <name type="scientific">Sinisalibacter aestuarii</name>
    <dbReference type="NCBI Taxonomy" id="2949426"/>
    <lineage>
        <taxon>Bacteria</taxon>
        <taxon>Pseudomonadati</taxon>
        <taxon>Pseudomonadota</taxon>
        <taxon>Alphaproteobacteria</taxon>
        <taxon>Rhodobacterales</taxon>
        <taxon>Roseobacteraceae</taxon>
        <taxon>Sinisalibacter</taxon>
    </lineage>
</organism>
<accession>A0ABQ5LPM2</accession>
<evidence type="ECO:0000313" key="5">
    <source>
        <dbReference type="Proteomes" id="UP001144205"/>
    </source>
</evidence>
<comment type="caution">
    <text evidence="4">The sequence shown here is derived from an EMBL/GenBank/DDBJ whole genome shotgun (WGS) entry which is preliminary data.</text>
</comment>